<proteinExistence type="predicted"/>
<name>A0ABX9AQC0_9ENTR</name>
<keyword evidence="2" id="KW-1185">Reference proteome</keyword>
<protein>
    <submittedName>
        <fullName evidence="1">Uncharacterized protein</fullName>
    </submittedName>
</protein>
<organism evidence="1 2">
    <name type="scientific">Symbiopectobacterium purcellii</name>
    <dbReference type="NCBI Taxonomy" id="2871826"/>
    <lineage>
        <taxon>Bacteria</taxon>
        <taxon>Pseudomonadati</taxon>
        <taxon>Pseudomonadota</taxon>
        <taxon>Gammaproteobacteria</taxon>
        <taxon>Enterobacterales</taxon>
        <taxon>Enterobacteriaceae</taxon>
    </lineage>
</organism>
<dbReference type="Proteomes" id="UP000825886">
    <property type="component" value="Chromosome"/>
</dbReference>
<evidence type="ECO:0000313" key="1">
    <source>
        <dbReference type="EMBL" id="QZN96556.1"/>
    </source>
</evidence>
<evidence type="ECO:0000313" key="2">
    <source>
        <dbReference type="Proteomes" id="UP000825886"/>
    </source>
</evidence>
<dbReference type="EMBL" id="CP081864">
    <property type="protein sequence ID" value="QZN96556.1"/>
    <property type="molecule type" value="Genomic_DNA"/>
</dbReference>
<dbReference type="RefSeq" id="WP_222159583.1">
    <property type="nucleotide sequence ID" value="NZ_CP081864.1"/>
</dbReference>
<gene>
    <name evidence="1" type="ORF">K6K13_03670</name>
</gene>
<accession>A0ABX9AQC0</accession>
<reference evidence="1 2" key="1">
    <citation type="submission" date="2021-08" db="EMBL/GenBank/DDBJ databases">
        <title>Culture and genomic analysis of Symbiopectobacterium purcellii sp. nov. gen. nov., isolated from the leafhopper Empoasca decipiens.</title>
        <authorList>
            <person name="Nadal-Jimenez P."/>
            <person name="Siozios S."/>
            <person name="Halliday N."/>
            <person name="Camara M."/>
            <person name="Hurst G.D.D."/>
        </authorList>
    </citation>
    <scope>NUCLEOTIDE SEQUENCE [LARGE SCALE GENOMIC DNA]</scope>
    <source>
        <strain evidence="1 2">SyEd1</strain>
    </source>
</reference>
<sequence length="891" mass="102696">MPISAQDFRRVNGDYDSRVKENVTDKSIQKQLNRIASSQSGKVPQQFGFLTILALLGFISDTYVLRNDRQLDFHADTNGSCVKRNMKAVTVTDNVTDFRRVNNIYLGVVSSDDSSLLKDLHHHRMQDYSCTMSLVQTRECFDNFIRMSVEKISHALRYYDPLVFPGADAAVAIKTTTVMPLDYVKTEKTVNDNYECIIAITNFTFLDFFNKVLDTLSLPITELIVEAQVLFFVKRYGVCPTPTDIVKVKKFSMTIDECVNFLMVIFPELSPIYLTREIIVPTIKLILDDLDNKEVSIYNFEKINDSILSYARGIASISTSKSVHSSGRKNKIIPKFILLKDGDFYINVNNKLWRLSMKNNNLYATRDNATYRISYDEDTEVWSMHEKLEEKKDVNDDPFYNMCKSRVRRGNNLGTMCSRLNISGDLSYDESGSSGRVDDMDSTYVHQFTSSEDAIINRLDIGITTMADCVDKLTFSSDWVIYRIRSENKLTSSFYHAVEMNGKLVPIKATFVHGNKISCRIYDINDKASSYRVDFYKRKWIFEPSTSIYVSSELKSAVTYFLSSYDFINSDELTQLSVSNSHGLQVDNGGHLYLRIDNQHIKVNEQGGVFYMTFKKNGRLYFTFSENQIELTRVEREVGGIKLNPQEVKEELALHSSNGWTNRKIISLNDHWQFIHFNALSQNYKTAKFTGSKIDFLIRMEYLPIKFGDFVEPPDIQWKEVIKCNDNNHIWRFQTNMYEHNKHSLTFTPWNNKYVHAYDYIFASRGGDQEPVRLLDRTMRNINPDTIPILKTEEEKINFVKDYLKGNGGILEVIISDFPKILTTEPTINKKRLLTIDFGFLDESLISVAQGINVKGEQREVFVTRGSVTDFINEPVNSTPPESITRKRIRK</sequence>